<dbReference type="Gene3D" id="3.20.20.100">
    <property type="entry name" value="NADP-dependent oxidoreductase domain"/>
    <property type="match status" value="1"/>
</dbReference>
<dbReference type="PANTHER" id="PTHR43364">
    <property type="entry name" value="NADH-SPECIFIC METHYLGLYOXAL REDUCTASE-RELATED"/>
    <property type="match status" value="1"/>
</dbReference>
<name>A0A0T7FQZ6_NEOGA</name>
<evidence type="ECO:0000313" key="3">
    <source>
        <dbReference type="EMBL" id="CDZ37430.1"/>
    </source>
</evidence>
<sequence>MKYKKLGRTDLSVSEICLGTMTWGTQNSETEAHEQMDYAFENGVNFFDTAELYPTTPVSPATYGRTEEYIGTWLKKNAAKRKDLVLATKIAGSGRPHIRDGRDIEPATIRQAVDASLTRLQTDYLDLYQIHWPNRGTFHFRNSWTFDITQQDRDKAAAEIAEILETLGELVKEGKLRAVGLSNESAWGAMKYLRLSEKKALPRIASLQNEYNLLYRHFDLDLAEVAHHEDVGLMAYSPLAAGLLTGKYQKGARPEGSRATINQDLGGRLTPYQEPAVKAYLQVAEKHGLDLAQMALAFCLSRPFMTSAIIGATSMAQLKHDMAAADVTLSDEVFADIAKVHRQYPMPL</sequence>
<dbReference type="InterPro" id="IPR036812">
    <property type="entry name" value="NAD(P)_OxRdtase_dom_sf"/>
</dbReference>
<dbReference type="CDD" id="cd19094">
    <property type="entry name" value="AKR_Tas-like"/>
    <property type="match status" value="1"/>
</dbReference>
<dbReference type="GO" id="GO:0016491">
    <property type="term" value="F:oxidoreductase activity"/>
    <property type="evidence" value="ECO:0007669"/>
    <property type="project" value="UniProtKB-KW"/>
</dbReference>
<dbReference type="InterPro" id="IPR050523">
    <property type="entry name" value="AKR_Detox_Biosynth"/>
</dbReference>
<dbReference type="Proteomes" id="UP000046176">
    <property type="component" value="Unassembled WGS sequence"/>
</dbReference>
<dbReference type="EMBL" id="CCRH01000010">
    <property type="protein sequence ID" value="CDZ37430.1"/>
    <property type="molecule type" value="Genomic_DNA"/>
</dbReference>
<dbReference type="SUPFAM" id="SSF51430">
    <property type="entry name" value="NAD(P)-linked oxidoreductase"/>
    <property type="match status" value="1"/>
</dbReference>
<dbReference type="AlphaFoldDB" id="A0A0T7FQZ6"/>
<dbReference type="PANTHER" id="PTHR43364:SF4">
    <property type="entry name" value="NAD(P)-LINKED OXIDOREDUCTASE SUPERFAMILY PROTEIN"/>
    <property type="match status" value="1"/>
</dbReference>
<proteinExistence type="predicted"/>
<accession>A0A0T7FQZ6</accession>
<dbReference type="InterPro" id="IPR023210">
    <property type="entry name" value="NADP_OxRdtase_dom"/>
</dbReference>
<feature type="domain" description="NADP-dependent oxidoreductase" evidence="2">
    <location>
        <begin position="15"/>
        <end position="340"/>
    </location>
</feature>
<dbReference type="RefSeq" id="WP_046667869.1">
    <property type="nucleotide sequence ID" value="NZ_CCRH01000010.1"/>
</dbReference>
<evidence type="ECO:0000256" key="1">
    <source>
        <dbReference type="ARBA" id="ARBA00023002"/>
    </source>
</evidence>
<organism evidence="3 4">
    <name type="scientific">Neorhizobium galegae bv. officinalis</name>
    <dbReference type="NCBI Taxonomy" id="323656"/>
    <lineage>
        <taxon>Bacteria</taxon>
        <taxon>Pseudomonadati</taxon>
        <taxon>Pseudomonadota</taxon>
        <taxon>Alphaproteobacteria</taxon>
        <taxon>Hyphomicrobiales</taxon>
        <taxon>Rhizobiaceae</taxon>
        <taxon>Rhizobium/Agrobacterium group</taxon>
        <taxon>Neorhizobium</taxon>
    </lineage>
</organism>
<keyword evidence="1" id="KW-0560">Oxidoreductase</keyword>
<protein>
    <submittedName>
        <fullName evidence="3">Oxidoreductase Tas, aldo/keto reductase family</fullName>
    </submittedName>
</protein>
<reference evidence="3 4" key="1">
    <citation type="submission" date="2014-08" db="EMBL/GenBank/DDBJ databases">
        <authorList>
            <person name="Chen Y.-H."/>
        </authorList>
    </citation>
    <scope>NUCLEOTIDE SEQUENCE [LARGE SCALE GENOMIC DNA]</scope>
</reference>
<gene>
    <name evidence="3" type="ORF">NGAL_HAMBI1145_38760</name>
</gene>
<dbReference type="OrthoDB" id="9803483at2"/>
<evidence type="ECO:0000259" key="2">
    <source>
        <dbReference type="Pfam" id="PF00248"/>
    </source>
</evidence>
<evidence type="ECO:0000313" key="4">
    <source>
        <dbReference type="Proteomes" id="UP000046176"/>
    </source>
</evidence>
<dbReference type="Pfam" id="PF00248">
    <property type="entry name" value="Aldo_ket_red"/>
    <property type="match status" value="1"/>
</dbReference>